<reference evidence="2 3" key="1">
    <citation type="submission" date="2020-08" db="EMBL/GenBank/DDBJ databases">
        <title>Sequencing the genomes of 1000 actinobacteria strains.</title>
        <authorList>
            <person name="Klenk H.-P."/>
        </authorList>
    </citation>
    <scope>NUCLEOTIDE SEQUENCE [LARGE SCALE GENOMIC DNA]</scope>
    <source>
        <strain evidence="2 3">DSM 45507</strain>
    </source>
</reference>
<dbReference type="AlphaFoldDB" id="A0A7W9LCZ2"/>
<comment type="caution">
    <text evidence="2">The sequence shown here is derived from an EMBL/GenBank/DDBJ whole genome shotgun (WGS) entry which is preliminary data.</text>
</comment>
<dbReference type="SUPFAM" id="SSF53597">
    <property type="entry name" value="Dihydrofolate reductase-like"/>
    <property type="match status" value="1"/>
</dbReference>
<dbReference type="Proteomes" id="UP000579153">
    <property type="component" value="Unassembled WGS sequence"/>
</dbReference>
<evidence type="ECO:0000259" key="1">
    <source>
        <dbReference type="Pfam" id="PF01872"/>
    </source>
</evidence>
<dbReference type="GO" id="GO:0008703">
    <property type="term" value="F:5-amino-6-(5-phosphoribosylamino)uracil reductase activity"/>
    <property type="evidence" value="ECO:0007669"/>
    <property type="project" value="InterPro"/>
</dbReference>
<evidence type="ECO:0000313" key="2">
    <source>
        <dbReference type="EMBL" id="MBB5779068.1"/>
    </source>
</evidence>
<sequence>MVTGSVTLVQELLRAGLLDELRLLIDPVVGRDPGRPRRVRSTTTSTTA</sequence>
<dbReference type="InterPro" id="IPR024072">
    <property type="entry name" value="DHFR-like_dom_sf"/>
</dbReference>
<gene>
    <name evidence="2" type="ORF">HD596_005824</name>
</gene>
<dbReference type="Gene3D" id="3.40.430.10">
    <property type="entry name" value="Dihydrofolate Reductase, subunit A"/>
    <property type="match status" value="1"/>
</dbReference>
<dbReference type="InterPro" id="IPR002734">
    <property type="entry name" value="RibDG_C"/>
</dbReference>
<organism evidence="2 3">
    <name type="scientific">Nonomuraea jabiensis</name>
    <dbReference type="NCBI Taxonomy" id="882448"/>
    <lineage>
        <taxon>Bacteria</taxon>
        <taxon>Bacillati</taxon>
        <taxon>Actinomycetota</taxon>
        <taxon>Actinomycetes</taxon>
        <taxon>Streptosporangiales</taxon>
        <taxon>Streptosporangiaceae</taxon>
        <taxon>Nonomuraea</taxon>
    </lineage>
</organism>
<protein>
    <submittedName>
        <fullName evidence="2">Riboflavin biosynthesis pyrimidine reductase</fullName>
    </submittedName>
</protein>
<feature type="domain" description="Bacterial bifunctional deaminase-reductase C-terminal" evidence="1">
    <location>
        <begin position="1"/>
        <end position="29"/>
    </location>
</feature>
<dbReference type="EMBL" id="JACHMB010000001">
    <property type="protein sequence ID" value="MBB5779068.1"/>
    <property type="molecule type" value="Genomic_DNA"/>
</dbReference>
<keyword evidence="3" id="KW-1185">Reference proteome</keyword>
<evidence type="ECO:0000313" key="3">
    <source>
        <dbReference type="Proteomes" id="UP000579153"/>
    </source>
</evidence>
<dbReference type="Pfam" id="PF01872">
    <property type="entry name" value="RibD_C"/>
    <property type="match status" value="1"/>
</dbReference>
<accession>A0A7W9LCZ2</accession>
<dbReference type="RefSeq" id="WP_313044905.1">
    <property type="nucleotide sequence ID" value="NZ_JACHMB010000001.1"/>
</dbReference>
<proteinExistence type="predicted"/>
<name>A0A7W9LCZ2_9ACTN</name>
<dbReference type="GO" id="GO:0009231">
    <property type="term" value="P:riboflavin biosynthetic process"/>
    <property type="evidence" value="ECO:0007669"/>
    <property type="project" value="InterPro"/>
</dbReference>